<dbReference type="CDD" id="cd01949">
    <property type="entry name" value="GGDEF"/>
    <property type="match status" value="1"/>
</dbReference>
<sequence length="323" mass="36335">MTEVNNCKVLMVDDRAENLLALEAILEGLDVKLLKANSGNDALSLMLEEEEIALVLLDVQMPEMDGFEVAEIMKSSERTKYIPIIFVTAISKEDKYVSMAYDSGAVDYLLKPIVPEFLISKVKVFMELHRQKQKIKQQAMELEEANAKLRDLSYIDGLTQIPNRRNFDENLEKEWKNAIRSGSQISLILIDVDFFKDYNDIYGHSKGDECLKNVGTTLASAVQRPRDLVARYGGEEFVVILTDTSQQDAEMIANQMKDNIEGLQIAHGKSSVSNYVTISGGIATMKPKVIMKKEEISQRADQALYKAKELGRNQIVAFNVGKQ</sequence>
<dbReference type="NCBIfam" id="TIGR00254">
    <property type="entry name" value="GGDEF"/>
    <property type="match status" value="1"/>
</dbReference>
<keyword evidence="2" id="KW-0175">Coiled coil</keyword>
<gene>
    <name evidence="5" type="ORF">QQS35_16130</name>
</gene>
<dbReference type="GO" id="GO:0052621">
    <property type="term" value="F:diguanylate cyclase activity"/>
    <property type="evidence" value="ECO:0007669"/>
    <property type="project" value="UniProtKB-EC"/>
</dbReference>
<feature type="domain" description="Response regulatory" evidence="3">
    <location>
        <begin position="8"/>
        <end position="126"/>
    </location>
</feature>
<dbReference type="EMBL" id="JASTZU010000051">
    <property type="protein sequence ID" value="MDL4841966.1"/>
    <property type="molecule type" value="Genomic_DNA"/>
</dbReference>
<evidence type="ECO:0000259" key="3">
    <source>
        <dbReference type="PROSITE" id="PS50110"/>
    </source>
</evidence>
<proteinExistence type="predicted"/>
<dbReference type="Gene3D" id="3.30.70.270">
    <property type="match status" value="1"/>
</dbReference>
<feature type="coiled-coil region" evidence="2">
    <location>
        <begin position="125"/>
        <end position="152"/>
    </location>
</feature>
<dbReference type="PROSITE" id="PS50110">
    <property type="entry name" value="RESPONSE_REGULATORY"/>
    <property type="match status" value="1"/>
</dbReference>
<keyword evidence="6" id="KW-1185">Reference proteome</keyword>
<dbReference type="InterPro" id="IPR011006">
    <property type="entry name" value="CheY-like_superfamily"/>
</dbReference>
<dbReference type="InterPro" id="IPR043128">
    <property type="entry name" value="Rev_trsase/Diguanyl_cyclase"/>
</dbReference>
<evidence type="ECO:0000256" key="2">
    <source>
        <dbReference type="SAM" id="Coils"/>
    </source>
</evidence>
<dbReference type="InterPro" id="IPR001789">
    <property type="entry name" value="Sig_transdc_resp-reg_receiver"/>
</dbReference>
<dbReference type="Pfam" id="PF00072">
    <property type="entry name" value="Response_reg"/>
    <property type="match status" value="1"/>
</dbReference>
<evidence type="ECO:0000256" key="1">
    <source>
        <dbReference type="PROSITE-ProRule" id="PRU00169"/>
    </source>
</evidence>
<name>A0ABT7L7X3_9BACI</name>
<keyword evidence="5" id="KW-0548">Nucleotidyltransferase</keyword>
<dbReference type="Gene3D" id="3.40.50.2300">
    <property type="match status" value="1"/>
</dbReference>
<dbReference type="RefSeq" id="WP_285933255.1">
    <property type="nucleotide sequence ID" value="NZ_JASTZU010000051.1"/>
</dbReference>
<dbReference type="PANTHER" id="PTHR45138">
    <property type="entry name" value="REGULATORY COMPONENTS OF SENSORY TRANSDUCTION SYSTEM"/>
    <property type="match status" value="1"/>
</dbReference>
<keyword evidence="5" id="KW-0808">Transferase</keyword>
<feature type="modified residue" description="4-aspartylphosphate" evidence="1">
    <location>
        <position position="58"/>
    </location>
</feature>
<feature type="domain" description="GGDEF" evidence="4">
    <location>
        <begin position="183"/>
        <end position="320"/>
    </location>
</feature>
<dbReference type="InterPro" id="IPR000160">
    <property type="entry name" value="GGDEF_dom"/>
</dbReference>
<dbReference type="PROSITE" id="PS50887">
    <property type="entry name" value="GGDEF"/>
    <property type="match status" value="1"/>
</dbReference>
<keyword evidence="1" id="KW-0597">Phosphoprotein</keyword>
<comment type="caution">
    <text evidence="5">The sequence shown here is derived from an EMBL/GenBank/DDBJ whole genome shotgun (WGS) entry which is preliminary data.</text>
</comment>
<dbReference type="EC" id="2.7.7.65" evidence="5"/>
<reference evidence="5 6" key="1">
    <citation type="submission" date="2023-06" db="EMBL/GenBank/DDBJ databases">
        <title>Aquibacillus rhizosphaerae LR5S19.</title>
        <authorList>
            <person name="Sun J.-Q."/>
        </authorList>
    </citation>
    <scope>NUCLEOTIDE SEQUENCE [LARGE SCALE GENOMIC DNA]</scope>
    <source>
        <strain evidence="5 6">LR5S19</strain>
    </source>
</reference>
<dbReference type="Proteomes" id="UP001235343">
    <property type="component" value="Unassembled WGS sequence"/>
</dbReference>
<accession>A0ABT7L7X3</accession>
<protein>
    <submittedName>
        <fullName evidence="5">Diguanylate cyclase</fullName>
        <ecNumber evidence="5">2.7.7.65</ecNumber>
    </submittedName>
</protein>
<dbReference type="SUPFAM" id="SSF55073">
    <property type="entry name" value="Nucleotide cyclase"/>
    <property type="match status" value="1"/>
</dbReference>
<evidence type="ECO:0000313" key="5">
    <source>
        <dbReference type="EMBL" id="MDL4841966.1"/>
    </source>
</evidence>
<dbReference type="Pfam" id="PF00990">
    <property type="entry name" value="GGDEF"/>
    <property type="match status" value="1"/>
</dbReference>
<dbReference type="PANTHER" id="PTHR45138:SF9">
    <property type="entry name" value="DIGUANYLATE CYCLASE DGCM-RELATED"/>
    <property type="match status" value="1"/>
</dbReference>
<dbReference type="SMART" id="SM00267">
    <property type="entry name" value="GGDEF"/>
    <property type="match status" value="1"/>
</dbReference>
<organism evidence="5 6">
    <name type="scientific">Aquibacillus rhizosphaerae</name>
    <dbReference type="NCBI Taxonomy" id="3051431"/>
    <lineage>
        <taxon>Bacteria</taxon>
        <taxon>Bacillati</taxon>
        <taxon>Bacillota</taxon>
        <taxon>Bacilli</taxon>
        <taxon>Bacillales</taxon>
        <taxon>Bacillaceae</taxon>
        <taxon>Aquibacillus</taxon>
    </lineage>
</organism>
<dbReference type="InterPro" id="IPR029787">
    <property type="entry name" value="Nucleotide_cyclase"/>
</dbReference>
<evidence type="ECO:0000259" key="4">
    <source>
        <dbReference type="PROSITE" id="PS50887"/>
    </source>
</evidence>
<dbReference type="InterPro" id="IPR050469">
    <property type="entry name" value="Diguanylate_Cyclase"/>
</dbReference>
<evidence type="ECO:0000313" key="6">
    <source>
        <dbReference type="Proteomes" id="UP001235343"/>
    </source>
</evidence>
<dbReference type="SMART" id="SM00448">
    <property type="entry name" value="REC"/>
    <property type="match status" value="1"/>
</dbReference>
<dbReference type="SUPFAM" id="SSF52172">
    <property type="entry name" value="CheY-like"/>
    <property type="match status" value="1"/>
</dbReference>